<keyword evidence="3" id="KW-1185">Reference proteome</keyword>
<feature type="region of interest" description="Disordered" evidence="1">
    <location>
        <begin position="50"/>
        <end position="70"/>
    </location>
</feature>
<dbReference type="RefSeq" id="WP_239722887.1">
    <property type="nucleotide sequence ID" value="NZ_CP092423.2"/>
</dbReference>
<dbReference type="EMBL" id="CP092423">
    <property type="protein sequence ID" value="ULP44467.1"/>
    <property type="molecule type" value="Genomic_DNA"/>
</dbReference>
<evidence type="ECO:0000256" key="1">
    <source>
        <dbReference type="SAM" id="MobiDB-lite"/>
    </source>
</evidence>
<evidence type="ECO:0000313" key="3">
    <source>
        <dbReference type="Proteomes" id="UP001055171"/>
    </source>
</evidence>
<feature type="compositionally biased region" description="Low complexity" evidence="1">
    <location>
        <begin position="50"/>
        <end position="60"/>
    </location>
</feature>
<name>A0ABY3V0J6_MYCLN</name>
<proteinExistence type="predicted"/>
<protein>
    <submittedName>
        <fullName evidence="2">Uncharacterized protein</fullName>
    </submittedName>
</protein>
<accession>A0ABY3V0J6</accession>
<sequence>MTAAVFPETDAIRPRTRACPVAGDEVDVVAGDAAGLDEPGLDVFDEPHATTDAAVTPATASKANRASREG</sequence>
<organism evidence="2 3">
    <name type="scientific">Mycobacterium lentiflavum</name>
    <dbReference type="NCBI Taxonomy" id="141349"/>
    <lineage>
        <taxon>Bacteria</taxon>
        <taxon>Bacillati</taxon>
        <taxon>Actinomycetota</taxon>
        <taxon>Actinomycetes</taxon>
        <taxon>Mycobacteriales</taxon>
        <taxon>Mycobacteriaceae</taxon>
        <taxon>Mycobacterium</taxon>
        <taxon>Mycobacterium simiae complex</taxon>
    </lineage>
</organism>
<gene>
    <name evidence="2" type="ORF">MJO58_11380</name>
</gene>
<reference evidence="2" key="1">
    <citation type="submission" date="2022-08" db="EMBL/GenBank/DDBJ databases">
        <title>Complete genome sequence of 14 non-tuberculosis mycobacteria type-strains.</title>
        <authorList>
            <person name="Igarashi Y."/>
            <person name="Osugi A."/>
            <person name="Mitarai S."/>
        </authorList>
    </citation>
    <scope>NUCLEOTIDE SEQUENCE</scope>
    <source>
        <strain evidence="2">ATCC 51985</strain>
    </source>
</reference>
<dbReference type="Proteomes" id="UP001055171">
    <property type="component" value="Chromosome"/>
</dbReference>
<evidence type="ECO:0000313" key="2">
    <source>
        <dbReference type="EMBL" id="ULP44467.1"/>
    </source>
</evidence>